<dbReference type="Gene3D" id="2.40.10.170">
    <property type="match status" value="1"/>
</dbReference>
<evidence type="ECO:0000256" key="8">
    <source>
        <dbReference type="ARBA" id="ARBA00023136"/>
    </source>
</evidence>
<dbReference type="GO" id="GO:0005524">
    <property type="term" value="F:ATP binding"/>
    <property type="evidence" value="ECO:0007669"/>
    <property type="project" value="UniProtKB-KW"/>
</dbReference>
<dbReference type="PANTHER" id="PTHR15184:SF71">
    <property type="entry name" value="ATP SYNTHASE SUBUNIT BETA, MITOCHONDRIAL"/>
    <property type="match status" value="1"/>
</dbReference>
<dbReference type="Pfam" id="PF00006">
    <property type="entry name" value="ATP-synt_ab"/>
    <property type="match status" value="1"/>
</dbReference>
<dbReference type="SUPFAM" id="SSF52540">
    <property type="entry name" value="P-loop containing nucleoside triphosphate hydrolases"/>
    <property type="match status" value="1"/>
</dbReference>
<evidence type="ECO:0000256" key="7">
    <source>
        <dbReference type="ARBA" id="ARBA00023065"/>
    </source>
</evidence>
<proteinExistence type="inferred from homology"/>
<organism evidence="14 15">
    <name type="scientific">candidate division WWE3 bacterium CG10_big_fil_rev_8_21_14_0_10_32_10</name>
    <dbReference type="NCBI Taxonomy" id="1975090"/>
    <lineage>
        <taxon>Bacteria</taxon>
        <taxon>Katanobacteria</taxon>
    </lineage>
</organism>
<keyword evidence="9" id="KW-0139">CF(1)</keyword>
<evidence type="ECO:0000256" key="3">
    <source>
        <dbReference type="ARBA" id="ARBA00022448"/>
    </source>
</evidence>
<keyword evidence="10" id="KW-0066">ATP synthesis</keyword>
<evidence type="ECO:0000256" key="6">
    <source>
        <dbReference type="ARBA" id="ARBA00022967"/>
    </source>
</evidence>
<comment type="similarity">
    <text evidence="2">Belongs to the ATPase alpha/beta chains family.</text>
</comment>
<feature type="domain" description="ATPase F1/V1/A1 complex alpha/beta subunit nucleotide-binding" evidence="11">
    <location>
        <begin position="130"/>
        <end position="349"/>
    </location>
</feature>
<dbReference type="Pfam" id="PF02874">
    <property type="entry name" value="ATP-synt_ab_N"/>
    <property type="match status" value="1"/>
</dbReference>
<evidence type="ECO:0000256" key="1">
    <source>
        <dbReference type="ARBA" id="ARBA00004370"/>
    </source>
</evidence>
<evidence type="ECO:0000313" key="15">
    <source>
        <dbReference type="Proteomes" id="UP000230214"/>
    </source>
</evidence>
<dbReference type="SUPFAM" id="SSF47917">
    <property type="entry name" value="C-terminal domain of alpha and beta subunits of F1 ATP synthase"/>
    <property type="match status" value="1"/>
</dbReference>
<dbReference type="Gene3D" id="3.40.50.300">
    <property type="entry name" value="P-loop containing nucleotide triphosphate hydrolases"/>
    <property type="match status" value="1"/>
</dbReference>
<sequence>MQNTGKIISIKGNIVEVEFANNKPKIHNILVLEKDANTVFEVYTSSSSNKFYCLMLTNSNNISRGDIVVNTNQALVIPATENALGRVFDVFGNVHDGLGPIKSKEMREIFLEKKDNIEGVLVPTEVLETGIKAIDFFAPIYRGGKAGLFGGAGVGKTVLLTELINNIVISKSNKKENESVSVFAAVGERSREAQELYENLKESKVLPYTTLILGQMGENPAVRYRTAYSAVSLSEYFRDDLKKNVLFFMDNMYRFAQAGMELSTLMSTIPSEDGYQATLTSEMGEIQGRLSSTNEATITSVEAIFVPSDDITDYAVRSTFPYLETTIVLSRDIYQQGRLPAVDLLSSTSSALNPDTVGELHYQTYIDAKNLLETSANLERIVSLIGESELSVTNQTIYKRAQILKNYMTQDFFVVASQTGTPGKKVPLATTIKDVNNILEGMHDSKEPSDFLYIGGIFDISKKEGSTISKPEVTKAP</sequence>
<dbReference type="InterPro" id="IPR000194">
    <property type="entry name" value="ATPase_F1/V1/A1_a/bsu_nucl-bd"/>
</dbReference>
<evidence type="ECO:0000256" key="10">
    <source>
        <dbReference type="ARBA" id="ARBA00023310"/>
    </source>
</evidence>
<reference evidence="14 15" key="1">
    <citation type="submission" date="2017-09" db="EMBL/GenBank/DDBJ databases">
        <title>Depth-based differentiation of microbial function through sediment-hosted aquifers and enrichment of novel symbionts in the deep terrestrial subsurface.</title>
        <authorList>
            <person name="Probst A.J."/>
            <person name="Ladd B."/>
            <person name="Jarett J.K."/>
            <person name="Geller-Mcgrath D.E."/>
            <person name="Sieber C.M."/>
            <person name="Emerson J.B."/>
            <person name="Anantharaman K."/>
            <person name="Thomas B.C."/>
            <person name="Malmstrom R."/>
            <person name="Stieglmeier M."/>
            <person name="Klingl A."/>
            <person name="Woyke T."/>
            <person name="Ryan C.M."/>
            <person name="Banfield J.F."/>
        </authorList>
    </citation>
    <scope>NUCLEOTIDE SEQUENCE [LARGE SCALE GENOMIC DNA]</scope>
    <source>
        <strain evidence="14">CG10_big_fil_rev_8_21_14_0_10_32_10</strain>
    </source>
</reference>
<evidence type="ECO:0000256" key="5">
    <source>
        <dbReference type="ARBA" id="ARBA00022840"/>
    </source>
</evidence>
<comment type="subcellular location">
    <subcellularLocation>
        <location evidence="1">Membrane</location>
    </subcellularLocation>
</comment>
<evidence type="ECO:0000259" key="13">
    <source>
        <dbReference type="Pfam" id="PF22919"/>
    </source>
</evidence>
<dbReference type="GO" id="GO:0045259">
    <property type="term" value="C:proton-transporting ATP synthase complex"/>
    <property type="evidence" value="ECO:0007669"/>
    <property type="project" value="UniProtKB-KW"/>
</dbReference>
<dbReference type="InterPro" id="IPR027417">
    <property type="entry name" value="P-loop_NTPase"/>
</dbReference>
<dbReference type="Pfam" id="PF22919">
    <property type="entry name" value="ATP-synt_VA_C"/>
    <property type="match status" value="1"/>
</dbReference>
<evidence type="ECO:0000259" key="12">
    <source>
        <dbReference type="Pfam" id="PF02874"/>
    </source>
</evidence>
<gene>
    <name evidence="14" type="ORF">COV24_00385</name>
</gene>
<dbReference type="InterPro" id="IPR024034">
    <property type="entry name" value="ATPase_F1/V1_b/a_C"/>
</dbReference>
<dbReference type="GO" id="GO:0046933">
    <property type="term" value="F:proton-transporting ATP synthase activity, rotational mechanism"/>
    <property type="evidence" value="ECO:0007669"/>
    <property type="project" value="TreeGrafter"/>
</dbReference>
<dbReference type="SUPFAM" id="SSF50615">
    <property type="entry name" value="N-terminal domain of alpha and beta subunits of F1 ATP synthase"/>
    <property type="match status" value="1"/>
</dbReference>
<feature type="domain" description="ATPase F1/V1/A1 complex alpha/beta subunit N-terminal" evidence="12">
    <location>
        <begin position="7"/>
        <end position="72"/>
    </location>
</feature>
<keyword evidence="8" id="KW-0472">Membrane</keyword>
<protein>
    <submittedName>
        <fullName evidence="14">F0F1 ATP synthase subunit beta</fullName>
    </submittedName>
</protein>
<evidence type="ECO:0000256" key="9">
    <source>
        <dbReference type="ARBA" id="ARBA00023196"/>
    </source>
</evidence>
<dbReference type="EMBL" id="PCXU01000005">
    <property type="protein sequence ID" value="PIR43895.1"/>
    <property type="molecule type" value="Genomic_DNA"/>
</dbReference>
<accession>A0A2H0RDJ8</accession>
<keyword evidence="3" id="KW-0813">Transport</keyword>
<dbReference type="AlphaFoldDB" id="A0A2H0RDJ8"/>
<dbReference type="Proteomes" id="UP000230214">
    <property type="component" value="Unassembled WGS sequence"/>
</dbReference>
<name>A0A2H0RDJ8_UNCKA</name>
<evidence type="ECO:0000259" key="11">
    <source>
        <dbReference type="Pfam" id="PF00006"/>
    </source>
</evidence>
<evidence type="ECO:0000313" key="14">
    <source>
        <dbReference type="EMBL" id="PIR43895.1"/>
    </source>
</evidence>
<dbReference type="InterPro" id="IPR036121">
    <property type="entry name" value="ATPase_F1/V1/A1_a/bsu_N_sf"/>
</dbReference>
<comment type="caution">
    <text evidence="14">The sequence shown here is derived from an EMBL/GenBank/DDBJ whole genome shotgun (WGS) entry which is preliminary data.</text>
</comment>
<dbReference type="InterPro" id="IPR050053">
    <property type="entry name" value="ATPase_alpha/beta_chains"/>
</dbReference>
<dbReference type="Gene3D" id="1.10.1140.10">
    <property type="entry name" value="Bovine Mitochondrial F1-atpase, Atp Synthase Beta Chain, Chain D, domain 3"/>
    <property type="match status" value="1"/>
</dbReference>
<dbReference type="PANTHER" id="PTHR15184">
    <property type="entry name" value="ATP SYNTHASE"/>
    <property type="match status" value="1"/>
</dbReference>
<evidence type="ECO:0000256" key="2">
    <source>
        <dbReference type="ARBA" id="ARBA00008936"/>
    </source>
</evidence>
<keyword evidence="5" id="KW-0067">ATP-binding</keyword>
<dbReference type="InterPro" id="IPR055190">
    <property type="entry name" value="ATP-synt_VA_C"/>
</dbReference>
<feature type="domain" description="ATP synthase A/B type C-terminal" evidence="13">
    <location>
        <begin position="355"/>
        <end position="428"/>
    </location>
</feature>
<dbReference type="InterPro" id="IPR004100">
    <property type="entry name" value="ATPase_F1/V1/A1_a/bsu_N"/>
</dbReference>
<evidence type="ECO:0000256" key="4">
    <source>
        <dbReference type="ARBA" id="ARBA00022741"/>
    </source>
</evidence>
<keyword evidence="4" id="KW-0547">Nucleotide-binding</keyword>
<keyword evidence="7" id="KW-0406">Ion transport</keyword>
<keyword evidence="6" id="KW-1278">Translocase</keyword>